<dbReference type="PANTHER" id="PTHR46730:SF1">
    <property type="entry name" value="PLAT DOMAIN-CONTAINING PROTEIN"/>
    <property type="match status" value="1"/>
</dbReference>
<dbReference type="SMART" id="SM00034">
    <property type="entry name" value="CLECT"/>
    <property type="match status" value="1"/>
</dbReference>
<dbReference type="InterPro" id="IPR016187">
    <property type="entry name" value="CTDL_fold"/>
</dbReference>
<evidence type="ECO:0000256" key="5">
    <source>
        <dbReference type="ARBA" id="ARBA00022989"/>
    </source>
</evidence>
<keyword evidence="6" id="KW-0472">Membrane</keyword>
<organism evidence="9 10">
    <name type="scientific">Pocillopora meandrina</name>
    <dbReference type="NCBI Taxonomy" id="46732"/>
    <lineage>
        <taxon>Eukaryota</taxon>
        <taxon>Metazoa</taxon>
        <taxon>Cnidaria</taxon>
        <taxon>Anthozoa</taxon>
        <taxon>Hexacorallia</taxon>
        <taxon>Scleractinia</taxon>
        <taxon>Astrocoeniina</taxon>
        <taxon>Pocilloporidae</taxon>
        <taxon>Pocillopora</taxon>
    </lineage>
</organism>
<feature type="non-terminal residue" evidence="9">
    <location>
        <position position="1"/>
    </location>
</feature>
<keyword evidence="4" id="KW-0677">Repeat</keyword>
<dbReference type="PROSITE" id="PS50041">
    <property type="entry name" value="C_TYPE_LECTIN_2"/>
    <property type="match status" value="1"/>
</dbReference>
<reference evidence="9 10" key="1">
    <citation type="submission" date="2022-05" db="EMBL/GenBank/DDBJ databases">
        <authorList>
            <consortium name="Genoscope - CEA"/>
            <person name="William W."/>
        </authorList>
    </citation>
    <scope>NUCLEOTIDE SEQUENCE [LARGE SCALE GENOMIC DNA]</scope>
</reference>
<comment type="caution">
    <text evidence="9">The sequence shown here is derived from an EMBL/GenBank/DDBJ whole genome shotgun (WGS) entry which is preliminary data.</text>
</comment>
<dbReference type="GO" id="GO:0005261">
    <property type="term" value="F:monoatomic cation channel activity"/>
    <property type="evidence" value="ECO:0007669"/>
    <property type="project" value="TreeGrafter"/>
</dbReference>
<dbReference type="GO" id="GO:0006816">
    <property type="term" value="P:calcium ion transport"/>
    <property type="evidence" value="ECO:0007669"/>
    <property type="project" value="TreeGrafter"/>
</dbReference>
<dbReference type="InterPro" id="IPR002859">
    <property type="entry name" value="PKD/REJ-like"/>
</dbReference>
<comment type="subcellular location">
    <subcellularLocation>
        <location evidence="1">Membrane</location>
    </subcellularLocation>
</comment>
<keyword evidence="3" id="KW-0812">Transmembrane</keyword>
<evidence type="ECO:0000313" key="10">
    <source>
        <dbReference type="Proteomes" id="UP001159428"/>
    </source>
</evidence>
<dbReference type="GO" id="GO:0005886">
    <property type="term" value="C:plasma membrane"/>
    <property type="evidence" value="ECO:0007669"/>
    <property type="project" value="TreeGrafter"/>
</dbReference>
<evidence type="ECO:0000313" key="9">
    <source>
        <dbReference type="EMBL" id="CAH3159289.1"/>
    </source>
</evidence>
<dbReference type="EMBL" id="CALNXJ010000071">
    <property type="protein sequence ID" value="CAH3159289.1"/>
    <property type="molecule type" value="Genomic_DNA"/>
</dbReference>
<keyword evidence="5" id="KW-1133">Transmembrane helix</keyword>
<evidence type="ECO:0000256" key="4">
    <source>
        <dbReference type="ARBA" id="ARBA00022737"/>
    </source>
</evidence>
<feature type="domain" description="C-type lectin" evidence="7">
    <location>
        <begin position="7"/>
        <end position="124"/>
    </location>
</feature>
<dbReference type="Gene3D" id="3.10.100.10">
    <property type="entry name" value="Mannose-Binding Protein A, subunit A"/>
    <property type="match status" value="1"/>
</dbReference>
<keyword evidence="10" id="KW-1185">Reference proteome</keyword>
<dbReference type="InterPro" id="IPR014010">
    <property type="entry name" value="REJ_dom"/>
</dbReference>
<feature type="domain" description="REJ" evidence="8">
    <location>
        <begin position="1"/>
        <end position="474"/>
    </location>
</feature>
<evidence type="ECO:0000259" key="7">
    <source>
        <dbReference type="PROSITE" id="PS50041"/>
    </source>
</evidence>
<evidence type="ECO:0008006" key="11">
    <source>
        <dbReference type="Google" id="ProtNLM"/>
    </source>
</evidence>
<dbReference type="Proteomes" id="UP001159428">
    <property type="component" value="Unassembled WGS sequence"/>
</dbReference>
<protein>
    <recommendedName>
        <fullName evidence="11">C-type lectin domain-containing protein</fullName>
    </recommendedName>
</protein>
<dbReference type="PROSITE" id="PS51111">
    <property type="entry name" value="REJ"/>
    <property type="match status" value="1"/>
</dbReference>
<comment type="similarity">
    <text evidence="2">Belongs to the polycystin family.</text>
</comment>
<gene>
    <name evidence="9" type="ORF">PMEA_00031976</name>
</gene>
<dbReference type="SUPFAM" id="SSF56436">
    <property type="entry name" value="C-type lectin-like"/>
    <property type="match status" value="1"/>
</dbReference>
<dbReference type="InterPro" id="IPR001304">
    <property type="entry name" value="C-type_lectin-like"/>
</dbReference>
<accession>A0AAU9XW75</accession>
<evidence type="ECO:0000256" key="2">
    <source>
        <dbReference type="ARBA" id="ARBA00007200"/>
    </source>
</evidence>
<evidence type="ECO:0000256" key="6">
    <source>
        <dbReference type="ARBA" id="ARBA00023136"/>
    </source>
</evidence>
<sequence length="899" mass="101566">ECPNRTFKNSWYIISVDGWSWPRNRETCQSQGGDLVSMETEEEWNFMNDAIQRGNTKSFENKWSIGLTKEKKGGNWTWVHGRPLTICKWGQGEPSGEHDAAFIYKRSRNGERGVFGIGRTIWKNYDAYICEISKGKSSFLLLLLLLPCHKTIGKRGKLITTEISPFLKIDLVAVISGGAEVTRGLHRNITLNASLSYDPEVAHANQPRIMVKSQEFPSANKRRRRQTKISLRQYTSQPFTSGEQISLNTKAMSVNQTYIVKLVVTKDIRISTVYQVIHLIEGDPPEIYQRLEIYFCSKISSYKWVLYQQFKRNTSFTWQRKHNLRLITSTPLNSSDIVIKGGSLAGGNKYRLALFVTITDGLRGMNAYEFSTAIPPTGGNCSITPPSGISLKTDFRLSCSHWKSENNPLSYQFQYRLKNDLYNVLYRGVNNNIKTSWIPPGNNAYNFVVKVIATVTDNFGISASPVSSTVQIKPYQNVSTDFITNLLLAKDSLFRKSIEIRNLREAALIANSVMLSVSQETSMNLQERYKVMNYILEKVSPLGAKTVSDLLHKSSAIGSALQVLEKVPHQSLNISLFAISSMTSLLWSIAQEQLVADTPLTTQSAENLASCLNSVLKAAAVTASEDSKSSFQQQGVSKSSHQTDSSKLIYTCKHNIILTLFKNGIPQIAVNFTVIPVIQILDLVVFASDVVTLKLKNNKRELIKVSNLSEDIVIVTPLKPDENFTKIKNYFTRDDNLLFHVIEVRFENTWLMLEIKPQDPTVYMFVYMRFGQRPTTQDYDLNATISHGEKCVWVLSAHDKSEGQTVCSLNPHEPIQFLAERPGKYFLGLKHYNATVNLSHKRGKRSCFGGRRRKRSCVEVKDAPPTPPQSENVFVMPVYDSTRDQNYTLKVALGSCVYW</sequence>
<feature type="non-terminal residue" evidence="9">
    <location>
        <position position="899"/>
    </location>
</feature>
<evidence type="ECO:0000256" key="3">
    <source>
        <dbReference type="ARBA" id="ARBA00022692"/>
    </source>
</evidence>
<evidence type="ECO:0000256" key="1">
    <source>
        <dbReference type="ARBA" id="ARBA00004370"/>
    </source>
</evidence>
<evidence type="ECO:0000259" key="8">
    <source>
        <dbReference type="PROSITE" id="PS51111"/>
    </source>
</evidence>
<name>A0AAU9XW75_9CNID</name>
<dbReference type="Pfam" id="PF00059">
    <property type="entry name" value="Lectin_C"/>
    <property type="match status" value="1"/>
</dbReference>
<dbReference type="Pfam" id="PF02010">
    <property type="entry name" value="REJ"/>
    <property type="match status" value="1"/>
</dbReference>
<dbReference type="PANTHER" id="PTHR46730">
    <property type="entry name" value="POLYCYSTIN-1"/>
    <property type="match status" value="1"/>
</dbReference>
<dbReference type="InterPro" id="IPR016186">
    <property type="entry name" value="C-type_lectin-like/link_sf"/>
</dbReference>
<proteinExistence type="inferred from homology"/>
<dbReference type="AlphaFoldDB" id="A0AAU9XW75"/>